<evidence type="ECO:0000259" key="3">
    <source>
        <dbReference type="Pfam" id="PF02729"/>
    </source>
</evidence>
<dbReference type="PANTHER" id="PTHR45753:SF3">
    <property type="entry name" value="ORNITHINE TRANSCARBAMYLASE, MITOCHONDRIAL"/>
    <property type="match status" value="1"/>
</dbReference>
<dbReference type="EMBL" id="FLUP01000001">
    <property type="protein sequence ID" value="SBV91966.1"/>
    <property type="molecule type" value="Genomic_DNA"/>
</dbReference>
<dbReference type="GO" id="GO:0016597">
    <property type="term" value="F:amino acid binding"/>
    <property type="evidence" value="ECO:0007669"/>
    <property type="project" value="InterPro"/>
</dbReference>
<keyword evidence="1 4" id="KW-0808">Transferase</keyword>
<dbReference type="PANTHER" id="PTHR45753">
    <property type="entry name" value="ORNITHINE CARBAMOYLTRANSFERASE, MITOCHONDRIAL"/>
    <property type="match status" value="1"/>
</dbReference>
<evidence type="ECO:0000259" key="2">
    <source>
        <dbReference type="Pfam" id="PF00185"/>
    </source>
</evidence>
<protein>
    <submittedName>
        <fullName evidence="4">Aspartate/ornithine carbamoyltransferase Asp/Orn-binding region</fullName>
    </submittedName>
</protein>
<dbReference type="InterPro" id="IPR006131">
    <property type="entry name" value="Asp_carbamoyltransf_Asp/Orn-bd"/>
</dbReference>
<organism evidence="4">
    <name type="scientific">uncultured Desulfovibrio sp</name>
    <dbReference type="NCBI Taxonomy" id="167968"/>
    <lineage>
        <taxon>Bacteria</taxon>
        <taxon>Pseudomonadati</taxon>
        <taxon>Thermodesulfobacteriota</taxon>
        <taxon>Desulfovibrionia</taxon>
        <taxon>Desulfovibrionales</taxon>
        <taxon>Desulfovibrionaceae</taxon>
        <taxon>Desulfovibrio</taxon>
        <taxon>environmental samples</taxon>
    </lineage>
</organism>
<dbReference type="Gene3D" id="3.40.50.1370">
    <property type="entry name" value="Aspartate/ornithine carbamoyltransferase"/>
    <property type="match status" value="2"/>
</dbReference>
<feature type="domain" description="Aspartate/ornithine carbamoyltransferase carbamoyl-P binding" evidence="3">
    <location>
        <begin position="3"/>
        <end position="139"/>
    </location>
</feature>
<sequence length="297" mass="33054">MARHILNIKSLGEKASWLLVQQALGMPEPKLQTDFMAQRVALLMFSQHSLPERLCVSAAVRQMGGNVVYEGSRGSWRNEMNDYQEQLLPVFSYYIDCMYMYGMPVGGWDMEASCLRFPLINAGSPDAHPAHALADIACMLRNSRYLDGVTCGWLGCVNGTLHSLMAATAWFPISLRIAVPSRVDPAPLKEAAERYGSRITIVENVEEAVRGVNYVFAGCRSGLTDEERESWQVTPELLAKAAHDAHLMLSASPIAAIRVDDSILASKASLLVQQAEYRLRVHKRMLHWVFLDNESGI</sequence>
<name>A0A212IXN9_9BACT</name>
<dbReference type="Pfam" id="PF00185">
    <property type="entry name" value="OTCace"/>
    <property type="match status" value="1"/>
</dbReference>
<dbReference type="SUPFAM" id="SSF53671">
    <property type="entry name" value="Aspartate/ornithine carbamoyltransferase"/>
    <property type="match status" value="1"/>
</dbReference>
<dbReference type="AlphaFoldDB" id="A0A212IXN9"/>
<dbReference type="GO" id="GO:0042450">
    <property type="term" value="P:L-arginine biosynthetic process via ornithine"/>
    <property type="evidence" value="ECO:0007669"/>
    <property type="project" value="TreeGrafter"/>
</dbReference>
<gene>
    <name evidence="4" type="ORF">KM92DES2_10205</name>
</gene>
<feature type="domain" description="Aspartate/ornithine carbamoyltransferase Asp/Orn-binding" evidence="2">
    <location>
        <begin position="147"/>
        <end position="288"/>
    </location>
</feature>
<dbReference type="GO" id="GO:0019240">
    <property type="term" value="P:citrulline biosynthetic process"/>
    <property type="evidence" value="ECO:0007669"/>
    <property type="project" value="TreeGrafter"/>
</dbReference>
<evidence type="ECO:0000256" key="1">
    <source>
        <dbReference type="ARBA" id="ARBA00022679"/>
    </source>
</evidence>
<dbReference type="InterPro" id="IPR036901">
    <property type="entry name" value="Asp/Orn_carbamoylTrfase_sf"/>
</dbReference>
<proteinExistence type="predicted"/>
<dbReference type="GO" id="GO:0004585">
    <property type="term" value="F:ornithine carbamoyltransferase activity"/>
    <property type="evidence" value="ECO:0007669"/>
    <property type="project" value="TreeGrafter"/>
</dbReference>
<dbReference type="InterPro" id="IPR006132">
    <property type="entry name" value="Asp/Orn_carbamoyltranf_P-bd"/>
</dbReference>
<reference evidence="4" key="1">
    <citation type="submission" date="2016-04" db="EMBL/GenBank/DDBJ databases">
        <authorList>
            <person name="Evans L.H."/>
            <person name="Alamgir A."/>
            <person name="Owens N."/>
            <person name="Weber N.D."/>
            <person name="Virtaneva K."/>
            <person name="Barbian K."/>
            <person name="Babar A."/>
            <person name="Rosenke K."/>
        </authorList>
    </citation>
    <scope>NUCLEOTIDE SEQUENCE</scope>
    <source>
        <strain evidence="4">92-2</strain>
    </source>
</reference>
<dbReference type="Pfam" id="PF02729">
    <property type="entry name" value="OTCace_N"/>
    <property type="match status" value="1"/>
</dbReference>
<evidence type="ECO:0000313" key="4">
    <source>
        <dbReference type="EMBL" id="SBV91966.1"/>
    </source>
</evidence>
<accession>A0A212IXN9</accession>
<dbReference type="RefSeq" id="WP_192111576.1">
    <property type="nucleotide sequence ID" value="NZ_CABUEN010000009.1"/>
</dbReference>